<reference evidence="2" key="1">
    <citation type="submission" date="2020-10" db="EMBL/GenBank/DDBJ databases">
        <authorList>
            <person name="Gilroy R."/>
        </authorList>
    </citation>
    <scope>NUCLEOTIDE SEQUENCE</scope>
    <source>
        <strain evidence="2">ChiBcec7-5410</strain>
    </source>
</reference>
<reference evidence="2" key="2">
    <citation type="journal article" date="2021" name="PeerJ">
        <title>Extensive microbial diversity within the chicken gut microbiome revealed by metagenomics and culture.</title>
        <authorList>
            <person name="Gilroy R."/>
            <person name="Ravi A."/>
            <person name="Getino M."/>
            <person name="Pursley I."/>
            <person name="Horton D.L."/>
            <person name="Alikhan N.F."/>
            <person name="Baker D."/>
            <person name="Gharbi K."/>
            <person name="Hall N."/>
            <person name="Watson M."/>
            <person name="Adriaenssens E.M."/>
            <person name="Foster-Nyarko E."/>
            <person name="Jarju S."/>
            <person name="Secka A."/>
            <person name="Antonio M."/>
            <person name="Oren A."/>
            <person name="Chaudhuri R.R."/>
            <person name="La Ragione R."/>
            <person name="Hildebrand F."/>
            <person name="Pallen M.J."/>
        </authorList>
    </citation>
    <scope>NUCLEOTIDE SEQUENCE</scope>
    <source>
        <strain evidence="2">ChiBcec7-5410</strain>
    </source>
</reference>
<dbReference type="PANTHER" id="PTHR43784:SF2">
    <property type="entry name" value="GDSL-LIKE LIPASE_ACYLHYDROLASE, PUTATIVE (AFU_ORTHOLOGUE AFUA_2G00820)-RELATED"/>
    <property type="match status" value="1"/>
</dbReference>
<dbReference type="SUPFAM" id="SSF52266">
    <property type="entry name" value="SGNH hydrolase"/>
    <property type="match status" value="1"/>
</dbReference>
<dbReference type="InterPro" id="IPR036514">
    <property type="entry name" value="SGNH_hydro_sf"/>
</dbReference>
<dbReference type="InterPro" id="IPR053140">
    <property type="entry name" value="GDSL_Rv0518-like"/>
</dbReference>
<organism evidence="2 3">
    <name type="scientific">Candidatus Faecivivens stercoripullorum</name>
    <dbReference type="NCBI Taxonomy" id="2840805"/>
    <lineage>
        <taxon>Bacteria</taxon>
        <taxon>Bacillati</taxon>
        <taxon>Bacillota</taxon>
        <taxon>Clostridia</taxon>
        <taxon>Eubacteriales</taxon>
        <taxon>Oscillospiraceae</taxon>
        <taxon>Oscillospiraceae incertae sedis</taxon>
        <taxon>Candidatus Faecivivens</taxon>
    </lineage>
</organism>
<dbReference type="Gene3D" id="3.40.50.1110">
    <property type="entry name" value="SGNH hydrolase"/>
    <property type="match status" value="1"/>
</dbReference>
<evidence type="ECO:0000313" key="2">
    <source>
        <dbReference type="EMBL" id="HIT94860.1"/>
    </source>
</evidence>
<name>A0A9D1H706_9FIRM</name>
<dbReference type="Pfam" id="PF13472">
    <property type="entry name" value="Lipase_GDSL_2"/>
    <property type="match status" value="1"/>
</dbReference>
<gene>
    <name evidence="2" type="ORF">IAC43_06710</name>
</gene>
<accession>A0A9D1H706</accession>
<evidence type="ECO:0000259" key="1">
    <source>
        <dbReference type="Pfam" id="PF13472"/>
    </source>
</evidence>
<sequence length="378" mass="40460">TAFAAAPREARMGTEGVVGRTVRLETVINLTGDTVRLRFGNLFGETPVRIGPIVLWNGRSNAEITFDGISSLKLAPGHTIQGDEVYLPIRAGDQISVLIYFPAGEPAPHSASGVWQVAYSQPGDFTQQPDFIPDLSVTGKEQVPVGQPLPTLMDIEILSDENAHAIACFGDSITEMRLWTDPLEAHVRETMPETALLNLGIGGNRLLLPTGGKFSEMGGELFGLSGLKRMQWDLLEKSGIDTVILALGVNDVSQPGSGEFCPPVAERCTLETFAAGVSRVVLTLRKAGIRVIGCTITPFGGMPGCCEETLEIRREINSWLIRRTAAGELDGLIDFASVVADPQDTDRLLAEYDSGDHLHPSKLGGEQMAAAVASANLL</sequence>
<feature type="non-terminal residue" evidence="2">
    <location>
        <position position="1"/>
    </location>
</feature>
<evidence type="ECO:0000313" key="3">
    <source>
        <dbReference type="Proteomes" id="UP000824160"/>
    </source>
</evidence>
<protein>
    <recommendedName>
        <fullName evidence="1">SGNH hydrolase-type esterase domain-containing protein</fullName>
    </recommendedName>
</protein>
<dbReference type="InterPro" id="IPR013830">
    <property type="entry name" value="SGNH_hydro"/>
</dbReference>
<dbReference type="AlphaFoldDB" id="A0A9D1H706"/>
<feature type="domain" description="SGNH hydrolase-type esterase" evidence="1">
    <location>
        <begin position="168"/>
        <end position="364"/>
    </location>
</feature>
<dbReference type="PANTHER" id="PTHR43784">
    <property type="entry name" value="GDSL-LIKE LIPASE/ACYLHYDROLASE, PUTATIVE (AFU_ORTHOLOGUE AFUA_2G00820)-RELATED"/>
    <property type="match status" value="1"/>
</dbReference>
<proteinExistence type="predicted"/>
<dbReference type="EMBL" id="DVLW01000184">
    <property type="protein sequence ID" value="HIT94860.1"/>
    <property type="molecule type" value="Genomic_DNA"/>
</dbReference>
<dbReference type="Proteomes" id="UP000824160">
    <property type="component" value="Unassembled WGS sequence"/>
</dbReference>
<comment type="caution">
    <text evidence="2">The sequence shown here is derived from an EMBL/GenBank/DDBJ whole genome shotgun (WGS) entry which is preliminary data.</text>
</comment>